<reference evidence="1" key="1">
    <citation type="journal article" date="2019" name="bioRxiv">
        <title>The Genome of the Zebra Mussel, Dreissena polymorpha: A Resource for Invasive Species Research.</title>
        <authorList>
            <person name="McCartney M.A."/>
            <person name="Auch B."/>
            <person name="Kono T."/>
            <person name="Mallez S."/>
            <person name="Zhang Y."/>
            <person name="Obille A."/>
            <person name="Becker A."/>
            <person name="Abrahante J.E."/>
            <person name="Garbe J."/>
            <person name="Badalamenti J.P."/>
            <person name="Herman A."/>
            <person name="Mangelson H."/>
            <person name="Liachko I."/>
            <person name="Sullivan S."/>
            <person name="Sone E.D."/>
            <person name="Koren S."/>
            <person name="Silverstein K.A.T."/>
            <person name="Beckman K.B."/>
            <person name="Gohl D.M."/>
        </authorList>
    </citation>
    <scope>NUCLEOTIDE SEQUENCE</scope>
    <source>
        <strain evidence="1">Duluth1</strain>
        <tissue evidence="1">Whole animal</tissue>
    </source>
</reference>
<gene>
    <name evidence="1" type="ORF">DPMN_064651</name>
</gene>
<keyword evidence="2" id="KW-1185">Reference proteome</keyword>
<dbReference type="EMBL" id="JAIWYP010000013">
    <property type="protein sequence ID" value="KAH3721703.1"/>
    <property type="molecule type" value="Genomic_DNA"/>
</dbReference>
<dbReference type="Proteomes" id="UP000828390">
    <property type="component" value="Unassembled WGS sequence"/>
</dbReference>
<accession>A0A9D4CCL0</accession>
<evidence type="ECO:0000313" key="2">
    <source>
        <dbReference type="Proteomes" id="UP000828390"/>
    </source>
</evidence>
<reference evidence="1" key="2">
    <citation type="submission" date="2020-11" db="EMBL/GenBank/DDBJ databases">
        <authorList>
            <person name="McCartney M.A."/>
            <person name="Auch B."/>
            <person name="Kono T."/>
            <person name="Mallez S."/>
            <person name="Becker A."/>
            <person name="Gohl D.M."/>
            <person name="Silverstein K.A.T."/>
            <person name="Koren S."/>
            <person name="Bechman K.B."/>
            <person name="Herman A."/>
            <person name="Abrahante J.E."/>
            <person name="Garbe J."/>
        </authorList>
    </citation>
    <scope>NUCLEOTIDE SEQUENCE</scope>
    <source>
        <strain evidence="1">Duluth1</strain>
        <tissue evidence="1">Whole animal</tissue>
    </source>
</reference>
<name>A0A9D4CCL0_DREPO</name>
<organism evidence="1 2">
    <name type="scientific">Dreissena polymorpha</name>
    <name type="common">Zebra mussel</name>
    <name type="synonym">Mytilus polymorpha</name>
    <dbReference type="NCBI Taxonomy" id="45954"/>
    <lineage>
        <taxon>Eukaryota</taxon>
        <taxon>Metazoa</taxon>
        <taxon>Spiralia</taxon>
        <taxon>Lophotrochozoa</taxon>
        <taxon>Mollusca</taxon>
        <taxon>Bivalvia</taxon>
        <taxon>Autobranchia</taxon>
        <taxon>Heteroconchia</taxon>
        <taxon>Euheterodonta</taxon>
        <taxon>Imparidentia</taxon>
        <taxon>Neoheterodontei</taxon>
        <taxon>Myida</taxon>
        <taxon>Dreissenoidea</taxon>
        <taxon>Dreissenidae</taxon>
        <taxon>Dreissena</taxon>
    </lineage>
</organism>
<evidence type="ECO:0000313" key="1">
    <source>
        <dbReference type="EMBL" id="KAH3721703.1"/>
    </source>
</evidence>
<dbReference type="AlphaFoldDB" id="A0A9D4CCL0"/>
<comment type="caution">
    <text evidence="1">The sequence shown here is derived from an EMBL/GenBank/DDBJ whole genome shotgun (WGS) entry which is preliminary data.</text>
</comment>
<sequence>MYTTSASLAFTARITPVLEFLSTYLIEPVTAIFHGDITAFYGVPRCIAVTKVVSMLG</sequence>
<proteinExistence type="predicted"/>
<protein>
    <submittedName>
        <fullName evidence="1">Uncharacterized protein</fullName>
    </submittedName>
</protein>